<evidence type="ECO:0000313" key="2">
    <source>
        <dbReference type="EMBL" id="MFB9686006.1"/>
    </source>
</evidence>
<proteinExistence type="predicted"/>
<comment type="caution">
    <text evidence="2">The sequence shown here is derived from an EMBL/GenBank/DDBJ whole genome shotgun (WGS) entry which is preliminary data.</text>
</comment>
<keyword evidence="3" id="KW-1185">Reference proteome</keyword>
<dbReference type="EMBL" id="JBHMBK010000012">
    <property type="protein sequence ID" value="MFB9686006.1"/>
    <property type="molecule type" value="Genomic_DNA"/>
</dbReference>
<reference evidence="2 3" key="1">
    <citation type="submission" date="2024-09" db="EMBL/GenBank/DDBJ databases">
        <authorList>
            <person name="Sun Q."/>
            <person name="Mori K."/>
        </authorList>
    </citation>
    <scope>NUCLEOTIDE SEQUENCE [LARGE SCALE GENOMIC DNA]</scope>
    <source>
        <strain evidence="2 3">JCM 13852</strain>
    </source>
</reference>
<organism evidence="2 3">
    <name type="scientific">Amycolatopsis plumensis</name>
    <dbReference type="NCBI Taxonomy" id="236508"/>
    <lineage>
        <taxon>Bacteria</taxon>
        <taxon>Bacillati</taxon>
        <taxon>Actinomycetota</taxon>
        <taxon>Actinomycetes</taxon>
        <taxon>Pseudonocardiales</taxon>
        <taxon>Pseudonocardiaceae</taxon>
        <taxon>Amycolatopsis</taxon>
    </lineage>
</organism>
<accession>A0ABV5U4G5</accession>
<keyword evidence="1" id="KW-0472">Membrane</keyword>
<evidence type="ECO:0000256" key="1">
    <source>
        <dbReference type="SAM" id="Phobius"/>
    </source>
</evidence>
<keyword evidence="1" id="KW-1133">Transmembrane helix</keyword>
<dbReference type="Proteomes" id="UP001589535">
    <property type="component" value="Unassembled WGS sequence"/>
</dbReference>
<evidence type="ECO:0000313" key="3">
    <source>
        <dbReference type="Proteomes" id="UP001589535"/>
    </source>
</evidence>
<feature type="transmembrane region" description="Helical" evidence="1">
    <location>
        <begin position="161"/>
        <end position="180"/>
    </location>
</feature>
<keyword evidence="1" id="KW-0812">Transmembrane</keyword>
<protein>
    <submittedName>
        <fullName evidence="2">Uncharacterized protein</fullName>
    </submittedName>
</protein>
<gene>
    <name evidence="2" type="ORF">ACFFTO_17560</name>
</gene>
<sequence>MVSSKIGWLSGRLKRKAESEVRELRTEYRARVEKCGPLECGSVIEEICAHAQESFRLLAEDLRKGVDQIESMITEKLQESGGDSKIARFSADGSSQNMNVNSGTSFVADEIAPEILTNLLAGVGAAAATRGLFMGALNVSMAGAVRPMLFRTAMTGLGKRAFIAGFGGAASGGAAGVSSAAGASIIFGPAGWIIGGATTGFTVYRSWRKAKRKQAQMVLDQACEDIRGLVDEWRQALEDAQDHVLAALRES</sequence>
<dbReference type="RefSeq" id="WP_378194475.1">
    <property type="nucleotide sequence ID" value="NZ_JBHMBK010000012.1"/>
</dbReference>
<feature type="transmembrane region" description="Helical" evidence="1">
    <location>
        <begin position="186"/>
        <end position="204"/>
    </location>
</feature>
<name>A0ABV5U4G5_9PSEU</name>